<reference evidence="1" key="1">
    <citation type="submission" date="2024-07" db="EMBL/GenBank/DDBJ databases">
        <title>Metagenome and Metagenome-Assembled Genomes of Archaea from a hot spring from the geothermal field of Los Azufres, Mexico.</title>
        <authorList>
            <person name="Marin-Paredes R."/>
            <person name="Martinez-Romero E."/>
            <person name="Servin-Garciduenas L.E."/>
        </authorList>
    </citation>
    <scope>NUCLEOTIDE SEQUENCE</scope>
</reference>
<evidence type="ECO:0000313" key="2">
    <source>
        <dbReference type="Proteomes" id="UP000033636"/>
    </source>
</evidence>
<keyword evidence="1" id="KW-0808">Transferase</keyword>
<name>A0ACC6UYL4_9CREN</name>
<gene>
    <name evidence="1" type="primary">prs</name>
    <name evidence="1" type="ORF">TU35_000680</name>
</gene>
<accession>A0ACC6UYL4</accession>
<dbReference type="EC" id="2.7.6.1" evidence="1"/>
<evidence type="ECO:0000313" key="1">
    <source>
        <dbReference type="EMBL" id="MFB6489757.1"/>
    </source>
</evidence>
<comment type="caution">
    <text evidence="1">The sequence shown here is derived from an EMBL/GenBank/DDBJ whole genome shotgun (WGS) entry which is preliminary data.</text>
</comment>
<proteinExistence type="predicted"/>
<organism evidence="1 2">
    <name type="scientific">Thermoproteus sp. AZ2</name>
    <dbReference type="NCBI Taxonomy" id="1609232"/>
    <lineage>
        <taxon>Archaea</taxon>
        <taxon>Thermoproteota</taxon>
        <taxon>Thermoprotei</taxon>
        <taxon>Thermoproteales</taxon>
        <taxon>Thermoproteaceae</taxon>
        <taxon>Thermoproteus</taxon>
    </lineage>
</organism>
<dbReference type="EMBL" id="JZWT02000002">
    <property type="protein sequence ID" value="MFB6489757.1"/>
    <property type="molecule type" value="Genomic_DNA"/>
</dbReference>
<sequence length="287" mass="31757">MRLLYFKNAEDLARRISAKLGLDARPVEERDFPDGEVLVRVEPAREAALIARLYPDVNKNLVKLFLALDALADYGAERLILVLPYMPYARQDRRFREGEPISVKAVLGHIKEYPVSHIISVDLHKPYIADYVGNVRVVNVYPAAKIAEALRRWNIDVVLSPDFGSQFRAEAVAKALGAAWDYFEKYRDRETGEIFMRPRSGLSLQGKNVAIVDDILATGGTLAEACENAKALGAAGVYAAVTHCQLLGNARERTKCLSAVYCSNTIPCEYSSIDVSAELAEALAQIL</sequence>
<protein>
    <submittedName>
        <fullName evidence="1">Ribose-phosphate diphosphokinase</fullName>
        <ecNumber evidence="1">2.7.6.1</ecNumber>
    </submittedName>
</protein>
<dbReference type="Proteomes" id="UP000033636">
    <property type="component" value="Unassembled WGS sequence"/>
</dbReference>